<feature type="transmembrane region" description="Helical" evidence="6">
    <location>
        <begin position="264"/>
        <end position="280"/>
    </location>
</feature>
<comment type="similarity">
    <text evidence="2">Belongs to the autoinducer-2 exporter (AI-2E) (TC 2.A.86) family.</text>
</comment>
<organism evidence="7 8">
    <name type="scientific">Methanolobus halotolerans</name>
    <dbReference type="NCBI Taxonomy" id="2052935"/>
    <lineage>
        <taxon>Archaea</taxon>
        <taxon>Methanobacteriati</taxon>
        <taxon>Methanobacteriota</taxon>
        <taxon>Stenosarchaea group</taxon>
        <taxon>Methanomicrobia</taxon>
        <taxon>Methanosarcinales</taxon>
        <taxon>Methanosarcinaceae</taxon>
        <taxon>Methanolobus</taxon>
    </lineage>
</organism>
<dbReference type="GO" id="GO:0016020">
    <property type="term" value="C:membrane"/>
    <property type="evidence" value="ECO:0007669"/>
    <property type="project" value="UniProtKB-SubCell"/>
</dbReference>
<comment type="caution">
    <text evidence="7">The sequence shown here is derived from an EMBL/GenBank/DDBJ whole genome shotgun (WGS) entry which is preliminary data.</text>
</comment>
<feature type="transmembrane region" description="Helical" evidence="6">
    <location>
        <begin position="32"/>
        <end position="49"/>
    </location>
</feature>
<dbReference type="Pfam" id="PF01594">
    <property type="entry name" value="AI-2E_transport"/>
    <property type="match status" value="1"/>
</dbReference>
<gene>
    <name evidence="7" type="ORF">CUN85_12735</name>
</gene>
<accession>A0A4E0QWU4</accession>
<dbReference type="InterPro" id="IPR002549">
    <property type="entry name" value="AI-2E-like"/>
</dbReference>
<feature type="transmembrane region" description="Helical" evidence="6">
    <location>
        <begin position="230"/>
        <end position="252"/>
    </location>
</feature>
<sequence>MQTFSKMSQALVILAVLTAVLAYALYPYINAFFGAFILYVLFRPFYIFLTSRLKIKPGLAAISIIVLSIVIILIPLYILLTIVIVQAQNVLLNIDAITLYVESVNEYIVDISSDLLPVGINPQERLLEFAASVANYFSVVALDAIQSVGKRAIEFIIMYFLLFYLLVAGNSKFIRDLQKAFPFNDKNTTRLLDEFKSLVQATLISTSVIAIVQGGILTIIFILLDIEGAILWGFITAVLSFLPVIGPPVIWIPAALFQLLQQDYFSAAGVLIGGLVLSSIDNFLRPAIQEKVGKIHPLASLIGVIIGLNLFGLLGIFIGPLLLSYVVLMARMFHEEYLNPGSNTDNTAENVLVEGK</sequence>
<evidence type="ECO:0000313" key="8">
    <source>
        <dbReference type="Proteomes" id="UP000297295"/>
    </source>
</evidence>
<name>A0A4E0QWU4_9EURY</name>
<evidence type="ECO:0000313" key="7">
    <source>
        <dbReference type="EMBL" id="TGC06655.1"/>
    </source>
</evidence>
<keyword evidence="5 6" id="KW-0472">Membrane</keyword>
<evidence type="ECO:0000256" key="6">
    <source>
        <dbReference type="SAM" id="Phobius"/>
    </source>
</evidence>
<keyword evidence="4 6" id="KW-1133">Transmembrane helix</keyword>
<reference evidence="7 8" key="1">
    <citation type="submission" date="2017-11" db="EMBL/GenBank/DDBJ databases">
        <title>Isolation and Characterization of Methanogenic Archaea from Saline Meromictic Lake at Siberia.</title>
        <authorList>
            <person name="Shen Y."/>
            <person name="Huang H.-H."/>
            <person name="Lai M.-C."/>
            <person name="Chen S.-C."/>
        </authorList>
    </citation>
    <scope>NUCLEOTIDE SEQUENCE [LARGE SCALE GENOMIC DNA]</scope>
    <source>
        <strain evidence="7 8">SY-01</strain>
    </source>
</reference>
<feature type="transmembrane region" description="Helical" evidence="6">
    <location>
        <begin position="61"/>
        <end position="85"/>
    </location>
</feature>
<keyword evidence="3 6" id="KW-0812">Transmembrane</keyword>
<feature type="transmembrane region" description="Helical" evidence="6">
    <location>
        <begin position="198"/>
        <end position="224"/>
    </location>
</feature>
<protein>
    <submittedName>
        <fullName evidence="7">AI-2E family transporter</fullName>
    </submittedName>
</protein>
<comment type="subcellular location">
    <subcellularLocation>
        <location evidence="1">Membrane</location>
        <topology evidence="1">Multi-pass membrane protein</topology>
    </subcellularLocation>
</comment>
<dbReference type="Proteomes" id="UP000297295">
    <property type="component" value="Unassembled WGS sequence"/>
</dbReference>
<feature type="transmembrane region" description="Helical" evidence="6">
    <location>
        <begin position="152"/>
        <end position="169"/>
    </location>
</feature>
<evidence type="ECO:0000256" key="2">
    <source>
        <dbReference type="ARBA" id="ARBA00009773"/>
    </source>
</evidence>
<evidence type="ECO:0000256" key="4">
    <source>
        <dbReference type="ARBA" id="ARBA00022989"/>
    </source>
</evidence>
<evidence type="ECO:0000256" key="3">
    <source>
        <dbReference type="ARBA" id="ARBA00022692"/>
    </source>
</evidence>
<dbReference type="AlphaFoldDB" id="A0A4E0QWU4"/>
<dbReference type="PANTHER" id="PTHR21716">
    <property type="entry name" value="TRANSMEMBRANE PROTEIN"/>
    <property type="match status" value="1"/>
</dbReference>
<feature type="transmembrane region" description="Helical" evidence="6">
    <location>
        <begin position="300"/>
        <end position="328"/>
    </location>
</feature>
<dbReference type="PANTHER" id="PTHR21716:SF4">
    <property type="entry name" value="TRANSMEMBRANE PROTEIN 245"/>
    <property type="match status" value="1"/>
</dbReference>
<dbReference type="OrthoDB" id="137390at2157"/>
<dbReference type="RefSeq" id="WP_135390670.1">
    <property type="nucleotide sequence ID" value="NZ_PGGK01000025.1"/>
</dbReference>
<dbReference type="EMBL" id="PGGK01000025">
    <property type="protein sequence ID" value="TGC06655.1"/>
    <property type="molecule type" value="Genomic_DNA"/>
</dbReference>
<keyword evidence="8" id="KW-1185">Reference proteome</keyword>
<proteinExistence type="inferred from homology"/>
<evidence type="ECO:0000256" key="5">
    <source>
        <dbReference type="ARBA" id="ARBA00023136"/>
    </source>
</evidence>
<evidence type="ECO:0000256" key="1">
    <source>
        <dbReference type="ARBA" id="ARBA00004141"/>
    </source>
</evidence>